<keyword evidence="2" id="KW-1185">Reference proteome</keyword>
<evidence type="ECO:0000313" key="2">
    <source>
        <dbReference type="Proteomes" id="UP000236654"/>
    </source>
</evidence>
<organism evidence="1 2">
    <name type="scientific">Brumimicrobium salinarum</name>
    <dbReference type="NCBI Taxonomy" id="2058658"/>
    <lineage>
        <taxon>Bacteria</taxon>
        <taxon>Pseudomonadati</taxon>
        <taxon>Bacteroidota</taxon>
        <taxon>Flavobacteriia</taxon>
        <taxon>Flavobacteriales</taxon>
        <taxon>Crocinitomicaceae</taxon>
        <taxon>Brumimicrobium</taxon>
    </lineage>
</organism>
<sequence length="78" mass="9264">MEKINIKTRIPKKEGEKLPLFFKTVNYVHLGEENTSTDYPLDKFYSPRKNKMYMTCKHYLSGTNQLISKIYSLDKLKD</sequence>
<reference evidence="1 2" key="1">
    <citation type="submission" date="2017-12" db="EMBL/GenBank/DDBJ databases">
        <title>The draft genome sequence of Brumimicrobium saltpan LHR20.</title>
        <authorList>
            <person name="Do Z.-J."/>
            <person name="Luo H.-R."/>
        </authorList>
    </citation>
    <scope>NUCLEOTIDE SEQUENCE [LARGE SCALE GENOMIC DNA]</scope>
    <source>
        <strain evidence="1 2">LHR20</strain>
    </source>
</reference>
<accession>A0A2I0R0B4</accession>
<dbReference type="EMBL" id="PJNI01000014">
    <property type="protein sequence ID" value="PKR80032.1"/>
    <property type="molecule type" value="Genomic_DNA"/>
</dbReference>
<evidence type="ECO:0000313" key="1">
    <source>
        <dbReference type="EMBL" id="PKR80032.1"/>
    </source>
</evidence>
<dbReference type="Proteomes" id="UP000236654">
    <property type="component" value="Unassembled WGS sequence"/>
</dbReference>
<comment type="caution">
    <text evidence="1">The sequence shown here is derived from an EMBL/GenBank/DDBJ whole genome shotgun (WGS) entry which is preliminary data.</text>
</comment>
<proteinExistence type="predicted"/>
<gene>
    <name evidence="1" type="ORF">CW751_11730</name>
</gene>
<protein>
    <submittedName>
        <fullName evidence="1">Uncharacterized protein</fullName>
    </submittedName>
</protein>
<dbReference type="RefSeq" id="WP_101335224.1">
    <property type="nucleotide sequence ID" value="NZ_PJNI01000014.1"/>
</dbReference>
<name>A0A2I0R0B4_9FLAO</name>
<dbReference type="AlphaFoldDB" id="A0A2I0R0B4"/>